<keyword evidence="1" id="KW-0175">Coiled coil</keyword>
<evidence type="ECO:0000313" key="3">
    <source>
        <dbReference type="EMBL" id="QPE04165.1"/>
    </source>
</evidence>
<dbReference type="Gene3D" id="1.20.5.1700">
    <property type="match status" value="1"/>
</dbReference>
<keyword evidence="4" id="KW-1185">Reference proteome</keyword>
<organism evidence="3 4">
    <name type="scientific">Microbacterium schleiferi</name>
    <dbReference type="NCBI Taxonomy" id="69362"/>
    <lineage>
        <taxon>Bacteria</taxon>
        <taxon>Bacillati</taxon>
        <taxon>Actinomycetota</taxon>
        <taxon>Actinomycetes</taxon>
        <taxon>Micrococcales</taxon>
        <taxon>Microbacteriaceae</taxon>
        <taxon>Microbacterium</taxon>
    </lineage>
</organism>
<evidence type="ECO:0000313" key="4">
    <source>
        <dbReference type="Proteomes" id="UP000594480"/>
    </source>
</evidence>
<gene>
    <name evidence="3" type="ORF">IT882_13295</name>
</gene>
<reference evidence="3 4" key="1">
    <citation type="submission" date="2020-11" db="EMBL/GenBank/DDBJ databases">
        <title>Amino acid is mineralized and recycled by bacteria in oceanic microbiome.</title>
        <authorList>
            <person name="Zheng L.Y."/>
        </authorList>
    </citation>
    <scope>NUCLEOTIDE SEQUENCE [LARGE SCALE GENOMIC DNA]</scope>
    <source>
        <strain evidence="3 4">A32-1</strain>
    </source>
</reference>
<dbReference type="RefSeq" id="WP_195692256.1">
    <property type="nucleotide sequence ID" value="NZ_CP064760.1"/>
</dbReference>
<feature type="coiled-coil region" evidence="1">
    <location>
        <begin position="71"/>
        <end position="105"/>
    </location>
</feature>
<evidence type="ECO:0000256" key="1">
    <source>
        <dbReference type="SAM" id="Coils"/>
    </source>
</evidence>
<accession>A0A7S8MX54</accession>
<name>A0A7S8MX54_9MICO</name>
<evidence type="ECO:0000256" key="2">
    <source>
        <dbReference type="SAM" id="MobiDB-lite"/>
    </source>
</evidence>
<sequence>MPEISAATERRLRDAMERLLTGAAIRTDGRLIKENLYREAGVSRATMNRATAVMDEWARRVDGSQPRDREIESLRSSLADRAAQIKQLRERVSSLEAQLTIAATAIAELHVENQLLRGDDPSHNVTPMKRPNADSRRG</sequence>
<dbReference type="KEGG" id="msf:IT882_13295"/>
<feature type="region of interest" description="Disordered" evidence="2">
    <location>
        <begin position="116"/>
        <end position="138"/>
    </location>
</feature>
<proteinExistence type="predicted"/>
<protein>
    <submittedName>
        <fullName evidence="3">Uncharacterized protein</fullName>
    </submittedName>
</protein>
<dbReference type="AlphaFoldDB" id="A0A7S8MX54"/>
<dbReference type="Proteomes" id="UP000594480">
    <property type="component" value="Chromosome"/>
</dbReference>
<dbReference type="EMBL" id="CP064760">
    <property type="protein sequence ID" value="QPE04165.1"/>
    <property type="molecule type" value="Genomic_DNA"/>
</dbReference>